<dbReference type="InterPro" id="IPR011032">
    <property type="entry name" value="GroES-like_sf"/>
</dbReference>
<dbReference type="InterPro" id="IPR013154">
    <property type="entry name" value="ADH-like_N"/>
</dbReference>
<reference evidence="4 6" key="2">
    <citation type="journal article" date="2018" name="FEMS Microbiol. Ecol.">
        <title>Co-invading symbiotic mutualists of Medicago polymorpha retain high ancestral diversity and contain diverse accessory genomes.</title>
        <authorList>
            <person name="Porter S.S."/>
            <person name="Faber-Hammond J.J."/>
            <person name="Friesen M.L."/>
        </authorList>
    </citation>
    <scope>NUCLEOTIDE SEQUENCE [LARGE SCALE GENOMIC DNA]</scope>
    <source>
        <strain evidence="4 6">Str16</strain>
    </source>
</reference>
<dbReference type="Proteomes" id="UP000507954">
    <property type="component" value="Unassembled WGS sequence"/>
</dbReference>
<evidence type="ECO:0000259" key="3">
    <source>
        <dbReference type="SMART" id="SM00829"/>
    </source>
</evidence>
<dbReference type="Gene3D" id="3.40.50.720">
    <property type="entry name" value="NAD(P)-binding Rossmann-like Domain"/>
    <property type="match status" value="1"/>
</dbReference>
<evidence type="ECO:0000256" key="1">
    <source>
        <dbReference type="ARBA" id="ARBA00022857"/>
    </source>
</evidence>
<dbReference type="SUPFAM" id="SSF51735">
    <property type="entry name" value="NAD(P)-binding Rossmann-fold domains"/>
    <property type="match status" value="1"/>
</dbReference>
<dbReference type="Pfam" id="PF00107">
    <property type="entry name" value="ADH_zinc_N"/>
    <property type="match status" value="1"/>
</dbReference>
<evidence type="ECO:0000313" key="6">
    <source>
        <dbReference type="Proteomes" id="UP001190825"/>
    </source>
</evidence>
<dbReference type="InterPro" id="IPR020843">
    <property type="entry name" value="ER"/>
</dbReference>
<dbReference type="OMA" id="WAEVPDP"/>
<dbReference type="EMBL" id="NBUC01000059">
    <property type="protein sequence ID" value="PLU05582.1"/>
    <property type="molecule type" value="Genomic_DNA"/>
</dbReference>
<accession>A0A508X6N1</accession>
<name>A0A508X6N1_9HYPH</name>
<dbReference type="GeneID" id="61609844"/>
<dbReference type="Gene3D" id="3.90.180.10">
    <property type="entry name" value="Medium-chain alcohol dehydrogenases, catalytic domain"/>
    <property type="match status" value="1"/>
</dbReference>
<keyword evidence="6" id="KW-1185">Reference proteome</keyword>
<dbReference type="Proteomes" id="UP001190825">
    <property type="component" value="Unassembled WGS sequence"/>
</dbReference>
<keyword evidence="1" id="KW-0521">NADP</keyword>
<evidence type="ECO:0000313" key="4">
    <source>
        <dbReference type="EMBL" id="PLU05582.1"/>
    </source>
</evidence>
<protein>
    <submittedName>
        <fullName evidence="4">NAD(P)H-quinone oxidoreductase</fullName>
    </submittedName>
    <submittedName>
        <fullName evidence="5">Putative Quinone oxidoreductase PIG3</fullName>
    </submittedName>
</protein>
<evidence type="ECO:0000313" key="5">
    <source>
        <dbReference type="EMBL" id="VTZ65516.1"/>
    </source>
</evidence>
<dbReference type="InterPro" id="IPR013149">
    <property type="entry name" value="ADH-like_C"/>
</dbReference>
<gene>
    <name evidence="4" type="ORF">BMJ33_07995</name>
    <name evidence="5" type="ORF">EMEDMD4_90008</name>
</gene>
<sequence length="333" mass="34896">MTLPTEMTYVDLPGPGGPENMVLARGAMPEVRTGDILVRVEAFGINRPDVLQRKGDYPLPAGASPILGLEVAGEVVALGHGASGFSIGDRVCALANGGAYAEYCAVPATQALLWPKGYDAVKAAALPETFFTVWANVFDMAGLKSGETFLVHGGSSGIGTTAIQLAKALGAEVFATAGSAAKCKACEALGAKRAINYREEDFRAVVLEETGGRGADVILDMVGGPYFERNIGSLAKDGRLSIIAFLGGARVEGGNIAPILMKRLRIMGSLLRPRTAAEKQAIRDGLAARVWPLLEGGEVAPVVQAVLPFEEISDAHRLMEQGDHIGKIVMRIG</sequence>
<dbReference type="SUPFAM" id="SSF50129">
    <property type="entry name" value="GroES-like"/>
    <property type="match status" value="1"/>
</dbReference>
<reference evidence="4" key="1">
    <citation type="submission" date="2017-04" db="EMBL/GenBank/DDBJ databases">
        <authorList>
            <person name="Porter S."/>
            <person name="Friesen M.L."/>
            <person name="Faber-Hammond J."/>
        </authorList>
    </citation>
    <scope>NUCLEOTIDE SEQUENCE</scope>
    <source>
        <strain evidence="4">Str16</strain>
    </source>
</reference>
<dbReference type="PANTHER" id="PTHR48106">
    <property type="entry name" value="QUINONE OXIDOREDUCTASE PIG3-RELATED"/>
    <property type="match status" value="1"/>
</dbReference>
<dbReference type="SMART" id="SM00829">
    <property type="entry name" value="PKS_ER"/>
    <property type="match status" value="1"/>
</dbReference>
<dbReference type="InterPro" id="IPR014189">
    <property type="entry name" value="Quinone_OxRdtase_PIG3"/>
</dbReference>
<dbReference type="GO" id="GO:0070402">
    <property type="term" value="F:NADPH binding"/>
    <property type="evidence" value="ECO:0007669"/>
    <property type="project" value="TreeGrafter"/>
</dbReference>
<dbReference type="RefSeq" id="WP_011974770.1">
    <property type="nucleotide sequence ID" value="NZ_ATYC01000022.1"/>
</dbReference>
<feature type="domain" description="Enoyl reductase (ER)" evidence="3">
    <location>
        <begin position="16"/>
        <end position="330"/>
    </location>
</feature>
<dbReference type="EMBL" id="CABFNB010000161">
    <property type="protein sequence ID" value="VTZ65516.1"/>
    <property type="molecule type" value="Genomic_DNA"/>
</dbReference>
<evidence type="ECO:0000256" key="2">
    <source>
        <dbReference type="ARBA" id="ARBA00023002"/>
    </source>
</evidence>
<dbReference type="CDD" id="cd05276">
    <property type="entry name" value="p53_inducible_oxidoreductase"/>
    <property type="match status" value="1"/>
</dbReference>
<dbReference type="Pfam" id="PF08240">
    <property type="entry name" value="ADH_N"/>
    <property type="match status" value="1"/>
</dbReference>
<dbReference type="AlphaFoldDB" id="A0A508X6N1"/>
<dbReference type="GO" id="GO:0016651">
    <property type="term" value="F:oxidoreductase activity, acting on NAD(P)H"/>
    <property type="evidence" value="ECO:0007669"/>
    <property type="project" value="TreeGrafter"/>
</dbReference>
<reference evidence="5" key="3">
    <citation type="submission" date="2019-06" db="EMBL/GenBank/DDBJ databases">
        <authorList>
            <person name="Le Quere A."/>
            <person name="Colella S."/>
        </authorList>
    </citation>
    <scope>NUCLEOTIDE SEQUENCE</scope>
    <source>
        <strain evidence="5">EmedicaeMD41</strain>
    </source>
</reference>
<dbReference type="PANTHER" id="PTHR48106:SF8">
    <property type="entry name" value="OS02G0805600 PROTEIN"/>
    <property type="match status" value="1"/>
</dbReference>
<dbReference type="NCBIfam" id="TIGR02824">
    <property type="entry name" value="quinone_pig3"/>
    <property type="match status" value="1"/>
</dbReference>
<keyword evidence="2" id="KW-0560">Oxidoreductase</keyword>
<dbReference type="InterPro" id="IPR036291">
    <property type="entry name" value="NAD(P)-bd_dom_sf"/>
</dbReference>
<organism evidence="5">
    <name type="scientific">Sinorhizobium medicae</name>
    <dbReference type="NCBI Taxonomy" id="110321"/>
    <lineage>
        <taxon>Bacteria</taxon>
        <taxon>Pseudomonadati</taxon>
        <taxon>Pseudomonadota</taxon>
        <taxon>Alphaproteobacteria</taxon>
        <taxon>Hyphomicrobiales</taxon>
        <taxon>Rhizobiaceae</taxon>
        <taxon>Sinorhizobium/Ensifer group</taxon>
        <taxon>Sinorhizobium</taxon>
    </lineage>
</organism>
<proteinExistence type="predicted"/>